<proteinExistence type="predicted"/>
<accession>A0A292PVN5</accession>
<organism evidence="8 9">
    <name type="scientific">Tuber aestivum</name>
    <name type="common">summer truffle</name>
    <dbReference type="NCBI Taxonomy" id="59557"/>
    <lineage>
        <taxon>Eukaryota</taxon>
        <taxon>Fungi</taxon>
        <taxon>Dikarya</taxon>
        <taxon>Ascomycota</taxon>
        <taxon>Pezizomycotina</taxon>
        <taxon>Pezizomycetes</taxon>
        <taxon>Pezizales</taxon>
        <taxon>Tuberaceae</taxon>
        <taxon>Tuber</taxon>
    </lineage>
</organism>
<comment type="subcellular location">
    <subcellularLocation>
        <location evidence="1">Endomembrane system</location>
        <topology evidence="1">Multi-pass membrane protein</topology>
    </subcellularLocation>
</comment>
<dbReference type="PANTHER" id="PTHR34187:SF1">
    <property type="entry name" value="DUF202 DOMAIN-CONTAINING PROTEIN"/>
    <property type="match status" value="1"/>
</dbReference>
<evidence type="ECO:0000313" key="9">
    <source>
        <dbReference type="Proteomes" id="UP001412239"/>
    </source>
</evidence>
<evidence type="ECO:0000313" key="8">
    <source>
        <dbReference type="EMBL" id="CUS10530.1"/>
    </source>
</evidence>
<evidence type="ECO:0000256" key="2">
    <source>
        <dbReference type="ARBA" id="ARBA00022692"/>
    </source>
</evidence>
<keyword evidence="4 6" id="KW-0472">Membrane</keyword>
<evidence type="ECO:0000256" key="6">
    <source>
        <dbReference type="SAM" id="Phobius"/>
    </source>
</evidence>
<feature type="transmembrane region" description="Helical" evidence="6">
    <location>
        <begin position="180"/>
        <end position="198"/>
    </location>
</feature>
<feature type="transmembrane region" description="Helical" evidence="6">
    <location>
        <begin position="210"/>
        <end position="231"/>
    </location>
</feature>
<name>A0A292PVN5_9PEZI</name>
<dbReference type="InterPro" id="IPR052053">
    <property type="entry name" value="IM_YidH-like"/>
</dbReference>
<evidence type="ECO:0000256" key="1">
    <source>
        <dbReference type="ARBA" id="ARBA00004127"/>
    </source>
</evidence>
<dbReference type="GO" id="GO:0012505">
    <property type="term" value="C:endomembrane system"/>
    <property type="evidence" value="ECO:0007669"/>
    <property type="project" value="UniProtKB-SubCell"/>
</dbReference>
<reference evidence="8" key="1">
    <citation type="submission" date="2015-10" db="EMBL/GenBank/DDBJ databases">
        <authorList>
            <person name="Regsiter A."/>
            <person name="william w."/>
        </authorList>
    </citation>
    <scope>NUCLEOTIDE SEQUENCE</scope>
    <source>
        <strain evidence="8">Montdore</strain>
    </source>
</reference>
<feature type="region of interest" description="Disordered" evidence="5">
    <location>
        <begin position="57"/>
        <end position="136"/>
    </location>
</feature>
<dbReference type="PANTHER" id="PTHR34187">
    <property type="entry name" value="FGR18P"/>
    <property type="match status" value="1"/>
</dbReference>
<dbReference type="AlphaFoldDB" id="A0A292PVN5"/>
<feature type="transmembrane region" description="Helical" evidence="6">
    <location>
        <begin position="243"/>
        <end position="264"/>
    </location>
</feature>
<keyword evidence="2 6" id="KW-0812">Transmembrane</keyword>
<protein>
    <recommendedName>
        <fullName evidence="7">DUF202 domain-containing protein</fullName>
    </recommendedName>
</protein>
<sequence length="305" mass="32793">MESPPQPQSQQQQKHHHEPQEFQPGDAFGVAHPSLGSSVTQRSTVASIAPPAISILPATPAECDDGTELQQWEYSEPSHNSSHDSNNCGTPESEQDSRSTEYDYSGPATTPDGSGSSNSSRGASPPPPNGPAVSVRKTSKSRSVLAAFWDNHMSVVVPSNAARDHLALERTYLAYHRTSLVFAISAAITAQLTIIQQAPTPPITFGFHNIGKPISILLVCFSLVISVLGILRWWRLQSGLLRGAAISGGLEVWGLAGGILLQYVPKHTLSRQNAWIGFPPVHSRSQFFLPSAYLQSTLTATDSSH</sequence>
<feature type="compositionally biased region" description="Low complexity" evidence="5">
    <location>
        <begin position="113"/>
        <end position="123"/>
    </location>
</feature>
<dbReference type="EMBL" id="LN891045">
    <property type="protein sequence ID" value="CUS10530.1"/>
    <property type="molecule type" value="Genomic_DNA"/>
</dbReference>
<feature type="compositionally biased region" description="Polar residues" evidence="5">
    <location>
        <begin position="68"/>
        <end position="92"/>
    </location>
</feature>
<dbReference type="InterPro" id="IPR003807">
    <property type="entry name" value="DUF202"/>
</dbReference>
<evidence type="ECO:0000259" key="7">
    <source>
        <dbReference type="Pfam" id="PF02656"/>
    </source>
</evidence>
<feature type="region of interest" description="Disordered" evidence="5">
    <location>
        <begin position="1"/>
        <end position="43"/>
    </location>
</feature>
<keyword evidence="9" id="KW-1185">Reference proteome</keyword>
<keyword evidence="3 6" id="KW-1133">Transmembrane helix</keyword>
<feature type="domain" description="DUF202" evidence="7">
    <location>
        <begin position="163"/>
        <end position="237"/>
    </location>
</feature>
<evidence type="ECO:0000256" key="4">
    <source>
        <dbReference type="ARBA" id="ARBA00023136"/>
    </source>
</evidence>
<evidence type="ECO:0000256" key="5">
    <source>
        <dbReference type="SAM" id="MobiDB-lite"/>
    </source>
</evidence>
<gene>
    <name evidence="8" type="ORF">GSTUAT00005394001</name>
</gene>
<evidence type="ECO:0000256" key="3">
    <source>
        <dbReference type="ARBA" id="ARBA00022989"/>
    </source>
</evidence>
<dbReference type="Proteomes" id="UP001412239">
    <property type="component" value="Unassembled WGS sequence"/>
</dbReference>
<dbReference type="Pfam" id="PF02656">
    <property type="entry name" value="DUF202"/>
    <property type="match status" value="1"/>
</dbReference>